<accession>A0A814RD25</accession>
<dbReference type="AlphaFoldDB" id="A0A814RD25"/>
<reference evidence="2" key="1">
    <citation type="submission" date="2021-02" db="EMBL/GenBank/DDBJ databases">
        <authorList>
            <person name="Nowell W R."/>
        </authorList>
    </citation>
    <scope>NUCLEOTIDE SEQUENCE</scope>
</reference>
<name>A0A814RD25_9BILA</name>
<sequence>MSRVTPEYYYTLNDIASEHNSRSKNCSQILSNKKRSILSRKNKRQYNIIEKDIDNHKVYYYVPVEYGNNYDLSQLDEEPIDEVRKRSYSPRLVRRRNFESYDDNYPEKLPMISSRPHNYVSPRRPHVIQRTYYEPSPSQTSEYINENDHRPRNEELYEYVVRERMPRQRHIVESHPFYHSTQGENLHSVSRSPHRSPHHVDKSNRPSPRALPSVSQIIPLHLNELLSSRRSKMTQQTSQRTRTIHESLSRSLGRNKNEHKHFNLKDILAQNRARRGSRILPPRREIDEEELHEKPLGNRDFIKNDLLVHK</sequence>
<organism evidence="2 3">
    <name type="scientific">Rotaria magnacalcarata</name>
    <dbReference type="NCBI Taxonomy" id="392030"/>
    <lineage>
        <taxon>Eukaryota</taxon>
        <taxon>Metazoa</taxon>
        <taxon>Spiralia</taxon>
        <taxon>Gnathifera</taxon>
        <taxon>Rotifera</taxon>
        <taxon>Eurotatoria</taxon>
        <taxon>Bdelloidea</taxon>
        <taxon>Philodinida</taxon>
        <taxon>Philodinidae</taxon>
        <taxon>Rotaria</taxon>
    </lineage>
</organism>
<protein>
    <submittedName>
        <fullName evidence="2">Uncharacterized protein</fullName>
    </submittedName>
</protein>
<evidence type="ECO:0000256" key="1">
    <source>
        <dbReference type="SAM" id="MobiDB-lite"/>
    </source>
</evidence>
<comment type="caution">
    <text evidence="2">The sequence shown here is derived from an EMBL/GenBank/DDBJ whole genome shotgun (WGS) entry which is preliminary data.</text>
</comment>
<dbReference type="EMBL" id="CAJNOV010003222">
    <property type="protein sequence ID" value="CAF1132267.1"/>
    <property type="molecule type" value="Genomic_DNA"/>
</dbReference>
<evidence type="ECO:0000313" key="2">
    <source>
        <dbReference type="EMBL" id="CAF1132267.1"/>
    </source>
</evidence>
<gene>
    <name evidence="2" type="ORF">CJN711_LOCUS8618</name>
</gene>
<evidence type="ECO:0000313" key="3">
    <source>
        <dbReference type="Proteomes" id="UP000663855"/>
    </source>
</evidence>
<proteinExistence type="predicted"/>
<dbReference type="Proteomes" id="UP000663855">
    <property type="component" value="Unassembled WGS sequence"/>
</dbReference>
<feature type="region of interest" description="Disordered" evidence="1">
    <location>
        <begin position="174"/>
        <end position="213"/>
    </location>
</feature>